<gene>
    <name evidence="9" type="primary">pepF1_2</name>
    <name evidence="9" type="ORF">Mcate_01324</name>
</gene>
<keyword evidence="1 6" id="KW-0645">Protease</keyword>
<keyword evidence="2 6" id="KW-0479">Metal-binding</keyword>
<dbReference type="Proteomes" id="UP000266089">
    <property type="component" value="Unassembled WGS sequence"/>
</dbReference>
<dbReference type="Pfam" id="PF01432">
    <property type="entry name" value="Peptidase_M3"/>
    <property type="match status" value="1"/>
</dbReference>
<dbReference type="CDD" id="cd09608">
    <property type="entry name" value="M3B_PepF"/>
    <property type="match status" value="1"/>
</dbReference>
<feature type="domain" description="Oligopeptidase F N-terminal" evidence="8">
    <location>
        <begin position="114"/>
        <end position="183"/>
    </location>
</feature>
<dbReference type="Gene3D" id="1.10.1370.20">
    <property type="entry name" value="Oligoendopeptidase f, C-terminal domain"/>
    <property type="match status" value="1"/>
</dbReference>
<comment type="cofactor">
    <cofactor evidence="6">
        <name>Zn(2+)</name>
        <dbReference type="ChEBI" id="CHEBI:29105"/>
    </cofactor>
    <text evidence="6">Binds 1 zinc ion.</text>
</comment>
<dbReference type="SUPFAM" id="SSF55486">
    <property type="entry name" value="Metalloproteases ('zincins'), catalytic domain"/>
    <property type="match status" value="1"/>
</dbReference>
<dbReference type="InterPro" id="IPR042088">
    <property type="entry name" value="OligoPept_F_C"/>
</dbReference>
<accession>A0A399DZ04</accession>
<dbReference type="NCBIfam" id="TIGR00181">
    <property type="entry name" value="pepF"/>
    <property type="match status" value="1"/>
</dbReference>
<evidence type="ECO:0000256" key="5">
    <source>
        <dbReference type="ARBA" id="ARBA00023049"/>
    </source>
</evidence>
<dbReference type="PANTHER" id="PTHR11804">
    <property type="entry name" value="PROTEASE M3 THIMET OLIGOPEPTIDASE-RELATED"/>
    <property type="match status" value="1"/>
</dbReference>
<dbReference type="EC" id="3.4.24.-" evidence="6"/>
<evidence type="ECO:0000259" key="7">
    <source>
        <dbReference type="Pfam" id="PF01432"/>
    </source>
</evidence>
<evidence type="ECO:0000259" key="8">
    <source>
        <dbReference type="Pfam" id="PF08439"/>
    </source>
</evidence>
<dbReference type="GO" id="GO:0004222">
    <property type="term" value="F:metalloendopeptidase activity"/>
    <property type="evidence" value="ECO:0007669"/>
    <property type="project" value="UniProtKB-UniRule"/>
</dbReference>
<dbReference type="EMBL" id="QWKX01000026">
    <property type="protein sequence ID" value="RIH77465.1"/>
    <property type="molecule type" value="Genomic_DNA"/>
</dbReference>
<evidence type="ECO:0000313" key="9">
    <source>
        <dbReference type="EMBL" id="RIH77465.1"/>
    </source>
</evidence>
<evidence type="ECO:0000256" key="2">
    <source>
        <dbReference type="ARBA" id="ARBA00022723"/>
    </source>
</evidence>
<comment type="function">
    <text evidence="6">Has oligopeptidase activity and degrades a variety of small bioactive peptides.</text>
</comment>
<keyword evidence="5 6" id="KW-0482">Metalloprotease</keyword>
<organism evidence="9 10">
    <name type="scientific">Meiothermus taiwanensis</name>
    <dbReference type="NCBI Taxonomy" id="172827"/>
    <lineage>
        <taxon>Bacteria</taxon>
        <taxon>Thermotogati</taxon>
        <taxon>Deinococcota</taxon>
        <taxon>Deinococci</taxon>
        <taxon>Thermales</taxon>
        <taxon>Thermaceae</taxon>
        <taxon>Meiothermus</taxon>
    </lineage>
</organism>
<evidence type="ECO:0000256" key="1">
    <source>
        <dbReference type="ARBA" id="ARBA00022670"/>
    </source>
</evidence>
<sequence>MSTLPKRAELPKEQTWNLEALFASEAHWRAALEKAAQSVEEVRPFAGRLAESPQVLLQALETYYTRMLEAMKVALYASLQLSTEGTNPEFIRMAGEARSVVAQLSAAGAYLEPEILSLPQETLEAFMQAEPGLAVYRHYFEALQARKPHVRSSEVETVLAAVSDPLGGHSATAAAATNADMQFRPVEYQGQSLPVSHSTIGELLVHESPEVRKAAWESYADGHLAFKNTLASTLQGSVKSFAFQARTRGYASSLEMALAVSRTCGDNIPKAVFDNLLATFQAHLPTWHRFWRIRKKAMGGQLRSYDVPIYDAPAPLVPSPKITFWEAAETICRGMEPLGREYVEPMRRGLFEERWVDWGQNQGKRAGAFSSGLKGTFPYIFMSWSDDLFSLSTLAHELGHSMHSYFTRQTQPIVYARYSLFVAEVASNFNQAMVRAMLLREAPTPEYKLAVLEEAFSNFHRYLFVMPTLARFELELYQRIEKGGALTAPFLIERLAELFAEGYGGEVELDKERLGAGWMNFSHLYSPFYVYQYATGIAAANALAKDVLEQGEPAARRYLDFLKAGDSVYPLEALKIAGIDMTRPEPVERGFAVLGSMVDELERLVDSNLLSTR</sequence>
<evidence type="ECO:0000256" key="4">
    <source>
        <dbReference type="ARBA" id="ARBA00022833"/>
    </source>
</evidence>
<protein>
    <recommendedName>
        <fullName evidence="6">Oligopeptidase F</fullName>
        <ecNumber evidence="6">3.4.24.-</ecNumber>
    </recommendedName>
</protein>
<keyword evidence="4 6" id="KW-0862">Zinc</keyword>
<comment type="similarity">
    <text evidence="6">Belongs to the peptidase M3B family.</text>
</comment>
<evidence type="ECO:0000256" key="3">
    <source>
        <dbReference type="ARBA" id="ARBA00022801"/>
    </source>
</evidence>
<name>A0A399DZ04_9DEIN</name>
<dbReference type="Gene3D" id="1.20.140.70">
    <property type="entry name" value="Oligopeptidase f, N-terminal domain"/>
    <property type="match status" value="1"/>
</dbReference>
<dbReference type="PANTHER" id="PTHR11804:SF77">
    <property type="entry name" value="OLIGOENDOPEPTIDASE F"/>
    <property type="match status" value="1"/>
</dbReference>
<dbReference type="GO" id="GO:0006518">
    <property type="term" value="P:peptide metabolic process"/>
    <property type="evidence" value="ECO:0007669"/>
    <property type="project" value="TreeGrafter"/>
</dbReference>
<keyword evidence="3 6" id="KW-0378">Hydrolase</keyword>
<dbReference type="InterPro" id="IPR001567">
    <property type="entry name" value="Pept_M3A_M3B_dom"/>
</dbReference>
<proteinExistence type="inferred from homology"/>
<comment type="caution">
    <text evidence="9">The sequence shown here is derived from an EMBL/GenBank/DDBJ whole genome shotgun (WGS) entry which is preliminary data.</text>
</comment>
<reference evidence="9 10" key="1">
    <citation type="submission" date="2018-08" db="EMBL/GenBank/DDBJ databases">
        <title>Meiothermus cateniformans JCM 15151 genome sequencing project.</title>
        <authorList>
            <person name="Da Costa M.S."/>
            <person name="Albuquerque L."/>
            <person name="Raposo P."/>
            <person name="Froufe H.J.C."/>
            <person name="Barroso C.S."/>
            <person name="Egas C."/>
        </authorList>
    </citation>
    <scope>NUCLEOTIDE SEQUENCE [LARGE SCALE GENOMIC DNA]</scope>
    <source>
        <strain evidence="9 10">JCM 15151</strain>
    </source>
</reference>
<evidence type="ECO:0000313" key="10">
    <source>
        <dbReference type="Proteomes" id="UP000266089"/>
    </source>
</evidence>
<dbReference type="InterPro" id="IPR045090">
    <property type="entry name" value="Pept_M3A_M3B"/>
</dbReference>
<dbReference type="GO" id="GO:0046872">
    <property type="term" value="F:metal ion binding"/>
    <property type="evidence" value="ECO:0007669"/>
    <property type="project" value="UniProtKB-UniRule"/>
</dbReference>
<dbReference type="Pfam" id="PF08439">
    <property type="entry name" value="Peptidase_M3_N"/>
    <property type="match status" value="1"/>
</dbReference>
<evidence type="ECO:0000256" key="6">
    <source>
        <dbReference type="RuleBase" id="RU368091"/>
    </source>
</evidence>
<dbReference type="AlphaFoldDB" id="A0A399DZ04"/>
<dbReference type="InterPro" id="IPR013647">
    <property type="entry name" value="OligopepF_N_dom"/>
</dbReference>
<dbReference type="InterPro" id="IPR004438">
    <property type="entry name" value="Peptidase_M3B"/>
</dbReference>
<dbReference type="RefSeq" id="WP_036196997.1">
    <property type="nucleotide sequence ID" value="NZ_JBHSXZ010000036.1"/>
</dbReference>
<feature type="domain" description="Peptidase M3A/M3B catalytic" evidence="7">
    <location>
        <begin position="207"/>
        <end position="592"/>
    </location>
</feature>
<dbReference type="GO" id="GO:0006508">
    <property type="term" value="P:proteolysis"/>
    <property type="evidence" value="ECO:0007669"/>
    <property type="project" value="UniProtKB-KW"/>
</dbReference>